<evidence type="ECO:0000313" key="1">
    <source>
        <dbReference type="EMBL" id="KAJ3808738.1"/>
    </source>
</evidence>
<gene>
    <name evidence="1" type="ORF">F5876DRAFT_45384</name>
</gene>
<dbReference type="EMBL" id="MU795201">
    <property type="protein sequence ID" value="KAJ3808738.1"/>
    <property type="molecule type" value="Genomic_DNA"/>
</dbReference>
<keyword evidence="2" id="KW-1185">Reference proteome</keyword>
<accession>A0ACC1TVS2</accession>
<keyword evidence="1" id="KW-0378">Hydrolase</keyword>
<sequence>MQLQLSFATLLAGVLFALSTVQDAVARPTRRNSGLVTLPLKRVPRAEGVPPTVYLQQHINRAHKRLARMKGREVPSDHQLRQNIERRMLALEEDPLSKRFNRQGVKKNARSTNRIGLAGAAHNSRSLQLKKKKGGNAGGGVEAANAPTASNSLGLNIEGQDVGYLATIQMGTPPQDFLILMDSGSADLWVGSESCTSTAGGGCGSHTFLGTASSSTFQDSGKQFAVTYGTGNVAGTIITDNIAVAGLNLTGHQFGVADSESDDFADNSVPFDGLMGLAQSSLSEQGVPTPPESLASAGLISDAITSFKISREADDLNDGEITFGGLDATKFDSSTLTTFDNVNADGFWEGAMDSVTVDGTDTQLTGRTAILDTGTTLIVAPPADATAVHQLIQGSASDGQGGFTVPCTTNASVALSFGNTAFAIDPRDIAFQPVDANDPTGDCISGISSGEIGAATEWLVGDVFLKNAYFSVDVGKNAISLAKLV</sequence>
<name>A0ACC1TVS2_9AGAR</name>
<evidence type="ECO:0000313" key="2">
    <source>
        <dbReference type="Proteomes" id="UP001163835"/>
    </source>
</evidence>
<protein>
    <submittedName>
        <fullName evidence="1">Acid protease</fullName>
    </submittedName>
</protein>
<dbReference type="Proteomes" id="UP001163835">
    <property type="component" value="Unassembled WGS sequence"/>
</dbReference>
<comment type="caution">
    <text evidence="1">The sequence shown here is derived from an EMBL/GenBank/DDBJ whole genome shotgun (WGS) entry which is preliminary data.</text>
</comment>
<keyword evidence="1" id="KW-0645">Protease</keyword>
<organism evidence="1 2">
    <name type="scientific">Lentinula aff. lateritia</name>
    <dbReference type="NCBI Taxonomy" id="2804960"/>
    <lineage>
        <taxon>Eukaryota</taxon>
        <taxon>Fungi</taxon>
        <taxon>Dikarya</taxon>
        <taxon>Basidiomycota</taxon>
        <taxon>Agaricomycotina</taxon>
        <taxon>Agaricomycetes</taxon>
        <taxon>Agaricomycetidae</taxon>
        <taxon>Agaricales</taxon>
        <taxon>Marasmiineae</taxon>
        <taxon>Omphalotaceae</taxon>
        <taxon>Lentinula</taxon>
    </lineage>
</organism>
<reference evidence="1" key="1">
    <citation type="submission" date="2022-09" db="EMBL/GenBank/DDBJ databases">
        <title>A Global Phylogenomic Analysis of the Shiitake Genus Lentinula.</title>
        <authorList>
            <consortium name="DOE Joint Genome Institute"/>
            <person name="Sierra-Patev S."/>
            <person name="Min B."/>
            <person name="Naranjo-Ortiz M."/>
            <person name="Looney B."/>
            <person name="Konkel Z."/>
            <person name="Slot J.C."/>
            <person name="Sakamoto Y."/>
            <person name="Steenwyk J.L."/>
            <person name="Rokas A."/>
            <person name="Carro J."/>
            <person name="Camarero S."/>
            <person name="Ferreira P."/>
            <person name="Molpeceres G."/>
            <person name="Ruiz-Duenas F.J."/>
            <person name="Serrano A."/>
            <person name="Henrissat B."/>
            <person name="Drula E."/>
            <person name="Hughes K.W."/>
            <person name="Mata J.L."/>
            <person name="Ishikawa N.K."/>
            <person name="Vargas-Isla R."/>
            <person name="Ushijima S."/>
            <person name="Smith C.A."/>
            <person name="Ahrendt S."/>
            <person name="Andreopoulos W."/>
            <person name="He G."/>
            <person name="Labutti K."/>
            <person name="Lipzen A."/>
            <person name="Ng V."/>
            <person name="Riley R."/>
            <person name="Sandor L."/>
            <person name="Barry K."/>
            <person name="Martinez A.T."/>
            <person name="Xiao Y."/>
            <person name="Gibbons J.G."/>
            <person name="Terashima K."/>
            <person name="Grigoriev I.V."/>
            <person name="Hibbett D.S."/>
        </authorList>
    </citation>
    <scope>NUCLEOTIDE SEQUENCE</scope>
    <source>
        <strain evidence="1">TMI1499</strain>
    </source>
</reference>
<proteinExistence type="predicted"/>